<sequence length="369" mass="39266">MRPVAARPVAALVAVALAATAAHAQSADAVVDARHAGAEGARVGGVRTYRTLGAALAAAPRDGRRPFVVRLRAGRYREKLSVDRPNVRLIGAHRDSTVISWDDAAGTPAKGGGVLGTRGSWTLRVTAPGFRAEQLTVENAFDYPANARKPDGDPTKLQGTQAVALALTDGSDRAVLLDVRMTGYQDTFFANAGRVYLRGCEISGHVDFIFGAARAVFEDCDILSRDRGDPRNNGYVTAPSTDAASPIGFLFVRSRLKKESPAMAANSVALGRPWHPSATPMAVSSAVFLDCWMDDHITVAGWDRMSSVDSATQVRYWFEPAVARFYEAGSTGPGAVASPTRRVLGPGDLRSYTIARTLGDWTPDVAPSK</sequence>
<gene>
    <name evidence="6" type="ORF">rosag_02470</name>
</gene>
<dbReference type="InterPro" id="IPR011050">
    <property type="entry name" value="Pectin_lyase_fold/virulence"/>
</dbReference>
<dbReference type="PANTHER" id="PTHR31321">
    <property type="entry name" value="ACYL-COA THIOESTER HYDROLASE YBHC-RELATED"/>
    <property type="match status" value="1"/>
</dbReference>
<evidence type="ECO:0000259" key="5">
    <source>
        <dbReference type="Pfam" id="PF01095"/>
    </source>
</evidence>
<name>A0AA37PZM1_9BACT</name>
<dbReference type="GO" id="GO:0009279">
    <property type="term" value="C:cell outer membrane"/>
    <property type="evidence" value="ECO:0007669"/>
    <property type="project" value="TreeGrafter"/>
</dbReference>
<keyword evidence="7" id="KW-1185">Reference proteome</keyword>
<dbReference type="InterPro" id="IPR012334">
    <property type="entry name" value="Pectin_lyas_fold"/>
</dbReference>
<evidence type="ECO:0000256" key="4">
    <source>
        <dbReference type="SAM" id="SignalP"/>
    </source>
</evidence>
<dbReference type="AlphaFoldDB" id="A0AA37PZM1"/>
<evidence type="ECO:0000256" key="2">
    <source>
        <dbReference type="ARBA" id="ARBA00022801"/>
    </source>
</evidence>
<comment type="similarity">
    <text evidence="1">Belongs to the pectinesterase family.</text>
</comment>
<dbReference type="Pfam" id="PF01095">
    <property type="entry name" value="Pectinesterase"/>
    <property type="match status" value="1"/>
</dbReference>
<dbReference type="InterPro" id="IPR000070">
    <property type="entry name" value="Pectinesterase_cat"/>
</dbReference>
<evidence type="ECO:0000313" key="6">
    <source>
        <dbReference type="EMBL" id="GLC23734.1"/>
    </source>
</evidence>
<dbReference type="RefSeq" id="WP_284348179.1">
    <property type="nucleotide sequence ID" value="NZ_BRXS01000001.1"/>
</dbReference>
<proteinExistence type="inferred from homology"/>
<protein>
    <submittedName>
        <fullName evidence="6">Pectinesterase</fullName>
    </submittedName>
</protein>
<dbReference type="Proteomes" id="UP001161325">
    <property type="component" value="Unassembled WGS sequence"/>
</dbReference>
<dbReference type="EMBL" id="BRXS01000001">
    <property type="protein sequence ID" value="GLC23734.1"/>
    <property type="molecule type" value="Genomic_DNA"/>
</dbReference>
<feature type="domain" description="Pectinesterase catalytic" evidence="5">
    <location>
        <begin position="45"/>
        <end position="316"/>
    </location>
</feature>
<dbReference type="GO" id="GO:0042545">
    <property type="term" value="P:cell wall modification"/>
    <property type="evidence" value="ECO:0007669"/>
    <property type="project" value="InterPro"/>
</dbReference>
<reference evidence="6" key="1">
    <citation type="submission" date="2022-08" db="EMBL/GenBank/DDBJ databases">
        <title>Draft genome sequencing of Roseisolibacter agri AW1220.</title>
        <authorList>
            <person name="Tobiishi Y."/>
            <person name="Tonouchi A."/>
        </authorList>
    </citation>
    <scope>NUCLEOTIDE SEQUENCE</scope>
    <source>
        <strain evidence="6">AW1220</strain>
    </source>
</reference>
<evidence type="ECO:0000256" key="1">
    <source>
        <dbReference type="ARBA" id="ARBA00008891"/>
    </source>
</evidence>
<organism evidence="6 7">
    <name type="scientific">Roseisolibacter agri</name>
    <dbReference type="NCBI Taxonomy" id="2014610"/>
    <lineage>
        <taxon>Bacteria</taxon>
        <taxon>Pseudomonadati</taxon>
        <taxon>Gemmatimonadota</taxon>
        <taxon>Gemmatimonadia</taxon>
        <taxon>Gemmatimonadales</taxon>
        <taxon>Gemmatimonadaceae</taxon>
        <taxon>Roseisolibacter</taxon>
    </lineage>
</organism>
<keyword evidence="4" id="KW-0732">Signal</keyword>
<keyword evidence="3" id="KW-0063">Aspartyl esterase</keyword>
<feature type="chain" id="PRO_5041372174" evidence="4">
    <location>
        <begin position="25"/>
        <end position="369"/>
    </location>
</feature>
<feature type="signal peptide" evidence="4">
    <location>
        <begin position="1"/>
        <end position="24"/>
    </location>
</feature>
<dbReference type="SUPFAM" id="SSF51126">
    <property type="entry name" value="Pectin lyase-like"/>
    <property type="match status" value="1"/>
</dbReference>
<dbReference type="GO" id="GO:0030599">
    <property type="term" value="F:pectinesterase activity"/>
    <property type="evidence" value="ECO:0007669"/>
    <property type="project" value="InterPro"/>
</dbReference>
<keyword evidence="2" id="KW-0378">Hydrolase</keyword>
<evidence type="ECO:0000256" key="3">
    <source>
        <dbReference type="ARBA" id="ARBA00023085"/>
    </source>
</evidence>
<comment type="caution">
    <text evidence="6">The sequence shown here is derived from an EMBL/GenBank/DDBJ whole genome shotgun (WGS) entry which is preliminary data.</text>
</comment>
<dbReference type="Gene3D" id="2.160.20.10">
    <property type="entry name" value="Single-stranded right-handed beta-helix, Pectin lyase-like"/>
    <property type="match status" value="1"/>
</dbReference>
<evidence type="ECO:0000313" key="7">
    <source>
        <dbReference type="Proteomes" id="UP001161325"/>
    </source>
</evidence>
<dbReference type="PANTHER" id="PTHR31321:SF57">
    <property type="entry name" value="PECTINESTERASE 53-RELATED"/>
    <property type="match status" value="1"/>
</dbReference>
<accession>A0AA37PZM1</accession>